<keyword evidence="1" id="KW-0472">Membrane</keyword>
<evidence type="ECO:0000313" key="3">
    <source>
        <dbReference type="Proteomes" id="UP000219573"/>
    </source>
</evidence>
<gene>
    <name evidence="2" type="ORF">SAMN06265827_10678</name>
</gene>
<proteinExistence type="predicted"/>
<keyword evidence="1" id="KW-0812">Transmembrane</keyword>
<dbReference type="Proteomes" id="UP000219573">
    <property type="component" value="Unassembled WGS sequence"/>
</dbReference>
<reference evidence="3" key="1">
    <citation type="submission" date="2017-09" db="EMBL/GenBank/DDBJ databases">
        <authorList>
            <person name="Varghese N."/>
            <person name="Submissions S."/>
        </authorList>
    </citation>
    <scope>NUCLEOTIDE SEQUENCE [LARGE SCALE GENOMIC DNA]</scope>
    <source>
        <strain evidence="3">MSL47</strain>
    </source>
</reference>
<evidence type="ECO:0000256" key="1">
    <source>
        <dbReference type="SAM" id="Phobius"/>
    </source>
</evidence>
<name>A0A285GC11_9FIRM</name>
<protein>
    <recommendedName>
        <fullName evidence="4">DUF4899 domain-containing protein</fullName>
    </recommendedName>
</protein>
<keyword evidence="1" id="KW-1133">Transmembrane helix</keyword>
<sequence length="328" mass="37364">MTEEMNNVEVEDKEMDNGVETQGLQDGYLLINCKFNYGGRTKNYGFINLIIDIKSKSLIKASALLTSDRDIWDINLHISFFKDELDEFMERTATTEDNDLRLEIKDNLDVTGLVEANNNEEIERIVQETIENIIQEAVSLNLIIERINQEELRVIYPQLLNKKEGVADKEATSNNDKDALDGATNNGKLNIDIKLNCTPIISPVKGRKITELNLGDELIVKVNDDREISKSIVSMLEKNEDGDLIGMIYEINYNKELDRYNVLVQFKSNIFGNLVIDPELKVKFNKTIIENESNQREGLKEIDQNILIIGIFAAIMIILILGVVIFFT</sequence>
<organism evidence="2 3">
    <name type="scientific">Orenia metallireducens</name>
    <dbReference type="NCBI Taxonomy" id="1413210"/>
    <lineage>
        <taxon>Bacteria</taxon>
        <taxon>Bacillati</taxon>
        <taxon>Bacillota</taxon>
        <taxon>Clostridia</taxon>
        <taxon>Halanaerobiales</taxon>
        <taxon>Halobacteroidaceae</taxon>
        <taxon>Orenia</taxon>
    </lineage>
</organism>
<dbReference type="AlphaFoldDB" id="A0A285GC11"/>
<dbReference type="OrthoDB" id="2112867at2"/>
<keyword evidence="3" id="KW-1185">Reference proteome</keyword>
<accession>A0A285GC11</accession>
<dbReference type="EMBL" id="OBDZ01000006">
    <property type="protein sequence ID" value="SNY20995.1"/>
    <property type="molecule type" value="Genomic_DNA"/>
</dbReference>
<feature type="transmembrane region" description="Helical" evidence="1">
    <location>
        <begin position="306"/>
        <end position="327"/>
    </location>
</feature>
<dbReference type="RefSeq" id="WP_097017108.1">
    <property type="nucleotide sequence ID" value="NZ_OBDZ01000006.1"/>
</dbReference>
<evidence type="ECO:0000313" key="2">
    <source>
        <dbReference type="EMBL" id="SNY20995.1"/>
    </source>
</evidence>
<evidence type="ECO:0008006" key="4">
    <source>
        <dbReference type="Google" id="ProtNLM"/>
    </source>
</evidence>